<keyword evidence="1" id="KW-0723">Serine/threonine-protein kinase</keyword>
<evidence type="ECO:0000256" key="1">
    <source>
        <dbReference type="ARBA" id="ARBA00022527"/>
    </source>
</evidence>
<feature type="domain" description="Histidine kinase/HSP90-like ATPase" evidence="2">
    <location>
        <begin position="10"/>
        <end position="138"/>
    </location>
</feature>
<evidence type="ECO:0000313" key="4">
    <source>
        <dbReference type="Proteomes" id="UP000198855"/>
    </source>
</evidence>
<protein>
    <submittedName>
        <fullName evidence="3">Serine/threonine-protein kinase RsbW</fullName>
    </submittedName>
</protein>
<dbReference type="PANTHER" id="PTHR35526">
    <property type="entry name" value="ANTI-SIGMA-F FACTOR RSBW-RELATED"/>
    <property type="match status" value="1"/>
</dbReference>
<dbReference type="InterPro" id="IPR003594">
    <property type="entry name" value="HATPase_dom"/>
</dbReference>
<proteinExistence type="predicted"/>
<reference evidence="4" key="1">
    <citation type="submission" date="2016-10" db="EMBL/GenBank/DDBJ databases">
        <authorList>
            <person name="Varghese N."/>
            <person name="Submissions S."/>
        </authorList>
    </citation>
    <scope>NUCLEOTIDE SEQUENCE [LARGE SCALE GENOMIC DNA]</scope>
    <source>
        <strain evidence="4">CGMCC 1.10784</strain>
    </source>
</reference>
<evidence type="ECO:0000313" key="3">
    <source>
        <dbReference type="EMBL" id="SFE55996.1"/>
    </source>
</evidence>
<dbReference type="NCBIfam" id="NF003144">
    <property type="entry name" value="PRK04069.1"/>
    <property type="match status" value="1"/>
</dbReference>
<dbReference type="Gene3D" id="3.30.565.10">
    <property type="entry name" value="Histidine kinase-like ATPase, C-terminal domain"/>
    <property type="match status" value="1"/>
</dbReference>
<keyword evidence="3" id="KW-0418">Kinase</keyword>
<organism evidence="3 4">
    <name type="scientific">Paenibacillus catalpae</name>
    <dbReference type="NCBI Taxonomy" id="1045775"/>
    <lineage>
        <taxon>Bacteria</taxon>
        <taxon>Bacillati</taxon>
        <taxon>Bacillota</taxon>
        <taxon>Bacilli</taxon>
        <taxon>Bacillales</taxon>
        <taxon>Paenibacillaceae</taxon>
        <taxon>Paenibacillus</taxon>
    </lineage>
</organism>
<keyword evidence="4" id="KW-1185">Reference proteome</keyword>
<dbReference type="EMBL" id="FOMT01000003">
    <property type="protein sequence ID" value="SFE55996.1"/>
    <property type="molecule type" value="Genomic_DNA"/>
</dbReference>
<dbReference type="Pfam" id="PF13581">
    <property type="entry name" value="HATPase_c_2"/>
    <property type="match status" value="1"/>
</dbReference>
<accession>A0A1I2BIM9</accession>
<dbReference type="AlphaFoldDB" id="A0A1I2BIM9"/>
<dbReference type="STRING" id="1045775.SAMN05216378_3541"/>
<evidence type="ECO:0000259" key="2">
    <source>
        <dbReference type="Pfam" id="PF13581"/>
    </source>
</evidence>
<dbReference type="PANTHER" id="PTHR35526:SF3">
    <property type="entry name" value="ANTI-SIGMA-F FACTOR RSBW"/>
    <property type="match status" value="1"/>
</dbReference>
<dbReference type="Proteomes" id="UP000198855">
    <property type="component" value="Unassembled WGS sequence"/>
</dbReference>
<dbReference type="InterPro" id="IPR050267">
    <property type="entry name" value="Anti-sigma-factor_SerPK"/>
</dbReference>
<keyword evidence="3" id="KW-0808">Transferase</keyword>
<dbReference type="InterPro" id="IPR036890">
    <property type="entry name" value="HATPase_C_sf"/>
</dbReference>
<dbReference type="SUPFAM" id="SSF55874">
    <property type="entry name" value="ATPase domain of HSP90 chaperone/DNA topoisomerase II/histidine kinase"/>
    <property type="match status" value="1"/>
</dbReference>
<dbReference type="CDD" id="cd16936">
    <property type="entry name" value="HATPase_RsbW-like"/>
    <property type="match status" value="1"/>
</dbReference>
<dbReference type="GO" id="GO:0004674">
    <property type="term" value="F:protein serine/threonine kinase activity"/>
    <property type="evidence" value="ECO:0007669"/>
    <property type="project" value="UniProtKB-KW"/>
</dbReference>
<gene>
    <name evidence="3" type="ORF">SAMN05216378_3541</name>
</gene>
<sequence>MMKPWISLTIPAQADYIDIVRLTLSGLAAKEGFSYEEIEDMKVAVTEACTNVVLHAYDGGVHGIMEIVFEVQQDSLHIRVKDSGSSFFYEPSVIADASLHHKPLSDANVGGLGLFLMQALMDQVEVRTEMGTEVILTKRLGRKEEMA</sequence>
<name>A0A1I2BIM9_9BACL</name>